<dbReference type="SUPFAM" id="SSF50346">
    <property type="entry name" value="PRC-barrel domain"/>
    <property type="match status" value="1"/>
</dbReference>
<dbReference type="AlphaFoldDB" id="A0A7G9YTM1"/>
<evidence type="ECO:0000259" key="1">
    <source>
        <dbReference type="Pfam" id="PF05239"/>
    </source>
</evidence>
<organism evidence="2">
    <name type="scientific">Candidatus Methanophagaceae archaeon ANME-1 ERB6</name>
    <dbReference type="NCBI Taxonomy" id="2759912"/>
    <lineage>
        <taxon>Archaea</taxon>
        <taxon>Methanobacteriati</taxon>
        <taxon>Methanobacteriota</taxon>
        <taxon>Stenosarchaea group</taxon>
        <taxon>Methanomicrobia</taxon>
        <taxon>Candidatus Methanophagales</taxon>
        <taxon>Candidatus Methanophagaceae</taxon>
    </lineage>
</organism>
<feature type="domain" description="PRC-barrel" evidence="1">
    <location>
        <begin position="166"/>
        <end position="210"/>
    </location>
</feature>
<dbReference type="InterPro" id="IPR011033">
    <property type="entry name" value="PRC_barrel-like_sf"/>
</dbReference>
<accession>A0A7G9YTM1</accession>
<name>A0A7G9YTM1_9EURY</name>
<evidence type="ECO:0000313" key="2">
    <source>
        <dbReference type="EMBL" id="QNO51355.1"/>
    </source>
</evidence>
<sequence length="243" mass="27735">MRAEQEKEKEKEGREKAVAYLRSRLFPWNFVFEPVEEDAIKHFVAYAIQICEEKGIEKGTIPVPVTEDDVKELITKEVKEAVNEYLLDVDDGDMTKTHGKFAVSYPFAFTQCLVHTILYRLGLELEDVVDVKAIGDLLGQDIEEIRRRELFIRNLISKRGKRAMKMFGKSILDRKIITAGGEYIGNVGNIVFDIETGNVGGLIVNQQKQKGAGRDLEKGRISMHDVRLNMYSKNVVLKYSSYK</sequence>
<gene>
    <name evidence="2" type="ORF">FBLENPID_00007</name>
</gene>
<dbReference type="Gene3D" id="2.30.30.240">
    <property type="entry name" value="PRC-barrel domain"/>
    <property type="match status" value="1"/>
</dbReference>
<protein>
    <recommendedName>
        <fullName evidence="1">PRC-barrel domain-containing protein</fullName>
    </recommendedName>
</protein>
<dbReference type="InterPro" id="IPR027275">
    <property type="entry name" value="PRC-brl_dom"/>
</dbReference>
<dbReference type="Pfam" id="PF05239">
    <property type="entry name" value="PRC"/>
    <property type="match status" value="1"/>
</dbReference>
<dbReference type="EMBL" id="MT631467">
    <property type="protein sequence ID" value="QNO51355.1"/>
    <property type="molecule type" value="Genomic_DNA"/>
</dbReference>
<reference evidence="2" key="1">
    <citation type="submission" date="2020-06" db="EMBL/GenBank/DDBJ databases">
        <title>Unique genomic features of the anaerobic methanotrophic archaea.</title>
        <authorList>
            <person name="Chadwick G.L."/>
            <person name="Skennerton C.T."/>
            <person name="Laso-Perez R."/>
            <person name="Leu A.O."/>
            <person name="Speth D.R."/>
            <person name="Yu H."/>
            <person name="Morgan-Lang C."/>
            <person name="Hatzenpichler R."/>
            <person name="Goudeau D."/>
            <person name="Malmstrom R."/>
            <person name="Brazelton W.J."/>
            <person name="Woyke T."/>
            <person name="Hallam S.J."/>
            <person name="Tyson G.W."/>
            <person name="Wegener G."/>
            <person name="Boetius A."/>
            <person name="Orphan V."/>
        </authorList>
    </citation>
    <scope>NUCLEOTIDE SEQUENCE</scope>
</reference>
<proteinExistence type="predicted"/>